<keyword evidence="15" id="KW-1185">Reference proteome</keyword>
<reference evidence="15" key="2">
    <citation type="journal article" date="2019" name="Int. J. Syst. Evol. Microbiol.">
        <title>The Global Catalogue of Microorganisms (GCM) 10K type strain sequencing project: providing services to taxonomists for standard genome sequencing and annotation.</title>
        <authorList>
            <consortium name="The Broad Institute Genomics Platform"/>
            <consortium name="The Broad Institute Genome Sequencing Center for Infectious Disease"/>
            <person name="Wu L."/>
            <person name="Ma J."/>
        </authorList>
    </citation>
    <scope>NUCLEOTIDE SEQUENCE [LARGE SCALE GENOMIC DNA]</scope>
    <source>
        <strain evidence="15">NBRC 107715</strain>
    </source>
</reference>
<evidence type="ECO:0000256" key="6">
    <source>
        <dbReference type="ARBA" id="ARBA00022692"/>
    </source>
</evidence>
<comment type="subcellular location">
    <subcellularLocation>
        <location evidence="1">Cell inner membrane</location>
    </subcellularLocation>
</comment>
<evidence type="ECO:0000256" key="7">
    <source>
        <dbReference type="ARBA" id="ARBA00022927"/>
    </source>
</evidence>
<proteinExistence type="inferred from homology"/>
<keyword evidence="5" id="KW-0997">Cell inner membrane</keyword>
<keyword evidence="8" id="KW-1133">Transmembrane helix</keyword>
<evidence type="ECO:0000256" key="1">
    <source>
        <dbReference type="ARBA" id="ARBA00004533"/>
    </source>
</evidence>
<evidence type="ECO:0000256" key="8">
    <source>
        <dbReference type="ARBA" id="ARBA00022989"/>
    </source>
</evidence>
<evidence type="ECO:0000256" key="3">
    <source>
        <dbReference type="ARBA" id="ARBA00022448"/>
    </source>
</evidence>
<dbReference type="EMBL" id="BJZU01000100">
    <property type="protein sequence ID" value="GEP06375.1"/>
    <property type="molecule type" value="Genomic_DNA"/>
</dbReference>
<keyword evidence="4" id="KW-1003">Cell membrane</keyword>
<evidence type="ECO:0000256" key="5">
    <source>
        <dbReference type="ARBA" id="ARBA00022519"/>
    </source>
</evidence>
<comment type="caution">
    <text evidence="12">The sequence shown here is derived from an EMBL/GenBank/DDBJ whole genome shotgun (WGS) entry which is preliminary data.</text>
</comment>
<evidence type="ECO:0000313" key="15">
    <source>
        <dbReference type="Proteomes" id="UP001156856"/>
    </source>
</evidence>
<dbReference type="PANTHER" id="PTHR38831">
    <property type="entry name" value="TYPE II SECRETION SYSTEM PROTEIN K"/>
    <property type="match status" value="1"/>
</dbReference>
<dbReference type="InterPro" id="IPR038072">
    <property type="entry name" value="GspK_central_sf"/>
</dbReference>
<gene>
    <name evidence="13" type="ORF">GCM10007888_08130</name>
    <name evidence="12" type="ORF">MOX02_44130</name>
</gene>
<dbReference type="SUPFAM" id="SSF158544">
    <property type="entry name" value="GspK insert domain-like"/>
    <property type="match status" value="1"/>
</dbReference>
<feature type="region of interest" description="Disordered" evidence="10">
    <location>
        <begin position="147"/>
        <end position="169"/>
    </location>
</feature>
<evidence type="ECO:0000313" key="14">
    <source>
        <dbReference type="Proteomes" id="UP000321960"/>
    </source>
</evidence>
<evidence type="ECO:0000256" key="10">
    <source>
        <dbReference type="SAM" id="MobiDB-lite"/>
    </source>
</evidence>
<dbReference type="Proteomes" id="UP000321960">
    <property type="component" value="Unassembled WGS sequence"/>
</dbReference>
<evidence type="ECO:0000313" key="13">
    <source>
        <dbReference type="EMBL" id="GLS62432.1"/>
    </source>
</evidence>
<evidence type="ECO:0000256" key="4">
    <source>
        <dbReference type="ARBA" id="ARBA00022475"/>
    </source>
</evidence>
<dbReference type="AlphaFoldDB" id="A0A512J8X6"/>
<reference evidence="13" key="4">
    <citation type="submission" date="2023-01" db="EMBL/GenBank/DDBJ databases">
        <title>Draft genome sequence of Methylobacterium oxalidis strain NBRC 107715.</title>
        <authorList>
            <person name="Sun Q."/>
            <person name="Mori K."/>
        </authorList>
    </citation>
    <scope>NUCLEOTIDE SEQUENCE</scope>
    <source>
        <strain evidence="13">NBRC 107715</strain>
    </source>
</reference>
<evidence type="ECO:0000256" key="2">
    <source>
        <dbReference type="ARBA" id="ARBA00007246"/>
    </source>
</evidence>
<dbReference type="Pfam" id="PF21687">
    <property type="entry name" value="T2SSK_1st"/>
    <property type="match status" value="1"/>
</dbReference>
<dbReference type="Proteomes" id="UP001156856">
    <property type="component" value="Unassembled WGS sequence"/>
</dbReference>
<sequence length="300" mass="30774">MRRIPAPAGRSAGAAGFVLPMVLAVLMAVAAGAMAATQLVQTRVAVTASRLNALRLQGLADGVARLAAVSLLVERGRRLPGLGLPENGTAVACGLSGGVRVQVTLQDQAGLIDLGTAPRTLMEDAFRALGIPDRDATTIAAEIVDYRDPDDVPEPGGGAEAPQYRSRGLAYGPRNGPFATIDELDQLPSMTEDMAARLRPAVTVYNPGGGFDPALAPIRALSATVSADALRPFASAHQVYEIRVVAEDAAGARAGRAAMLAVNGRAMGTGLLAWRYTTVISAAAIPHPACAAIRAAIEAG</sequence>
<keyword evidence="9" id="KW-0472">Membrane</keyword>
<evidence type="ECO:0000259" key="11">
    <source>
        <dbReference type="Pfam" id="PF21687"/>
    </source>
</evidence>
<comment type="similarity">
    <text evidence="2">Belongs to the GSP K family.</text>
</comment>
<evidence type="ECO:0000313" key="12">
    <source>
        <dbReference type="EMBL" id="GEP06375.1"/>
    </source>
</evidence>
<name>A0A512J8X6_9HYPH</name>
<dbReference type="InterPro" id="IPR049031">
    <property type="entry name" value="T2SSK_SAM-like_1st"/>
</dbReference>
<dbReference type="RefSeq" id="WP_238178664.1">
    <property type="nucleotide sequence ID" value="NZ_BJZU01000100.1"/>
</dbReference>
<keyword evidence="3" id="KW-0813">Transport</keyword>
<reference evidence="12 14" key="3">
    <citation type="submission" date="2019-07" db="EMBL/GenBank/DDBJ databases">
        <title>Whole genome shotgun sequence of Methylobacterium oxalidis NBRC 107715.</title>
        <authorList>
            <person name="Hosoyama A."/>
            <person name="Uohara A."/>
            <person name="Ohji S."/>
            <person name="Ichikawa N."/>
        </authorList>
    </citation>
    <scope>NUCLEOTIDE SEQUENCE [LARGE SCALE GENOMIC DNA]</scope>
    <source>
        <strain evidence="12 14">NBRC 107715</strain>
    </source>
</reference>
<dbReference type="GO" id="GO:0005886">
    <property type="term" value="C:plasma membrane"/>
    <property type="evidence" value="ECO:0007669"/>
    <property type="project" value="UniProtKB-SubCell"/>
</dbReference>
<dbReference type="EMBL" id="BSPK01000010">
    <property type="protein sequence ID" value="GLS62432.1"/>
    <property type="molecule type" value="Genomic_DNA"/>
</dbReference>
<feature type="domain" description="T2SS protein K first SAM-like" evidence="11">
    <location>
        <begin position="122"/>
        <end position="205"/>
    </location>
</feature>
<dbReference type="PANTHER" id="PTHR38831:SF2">
    <property type="entry name" value="TYPE II SECRETION SYSTEM PROTEIN K"/>
    <property type="match status" value="1"/>
</dbReference>
<keyword evidence="7" id="KW-0653">Protein transport</keyword>
<accession>A0A512J8X6</accession>
<reference evidence="13" key="1">
    <citation type="journal article" date="2014" name="Int. J. Syst. Evol. Microbiol.">
        <title>Complete genome of a new Firmicutes species belonging to the dominant human colonic microbiota ('Ruminococcus bicirculans') reveals two chromosomes and a selective capacity to utilize plant glucans.</title>
        <authorList>
            <consortium name="NISC Comparative Sequencing Program"/>
            <person name="Wegmann U."/>
            <person name="Louis P."/>
            <person name="Goesmann A."/>
            <person name="Henrissat B."/>
            <person name="Duncan S.H."/>
            <person name="Flint H.J."/>
        </authorList>
    </citation>
    <scope>NUCLEOTIDE SEQUENCE</scope>
    <source>
        <strain evidence="13">NBRC 107715</strain>
    </source>
</reference>
<protein>
    <recommendedName>
        <fullName evidence="11">T2SS protein K first SAM-like domain-containing protein</fullName>
    </recommendedName>
</protein>
<dbReference type="Gene3D" id="1.10.40.60">
    <property type="entry name" value="EpsJ-like"/>
    <property type="match status" value="1"/>
</dbReference>
<evidence type="ECO:0000256" key="9">
    <source>
        <dbReference type="ARBA" id="ARBA00023136"/>
    </source>
</evidence>
<organism evidence="12 14">
    <name type="scientific">Methylobacterium oxalidis</name>
    <dbReference type="NCBI Taxonomy" id="944322"/>
    <lineage>
        <taxon>Bacteria</taxon>
        <taxon>Pseudomonadati</taxon>
        <taxon>Pseudomonadota</taxon>
        <taxon>Alphaproteobacteria</taxon>
        <taxon>Hyphomicrobiales</taxon>
        <taxon>Methylobacteriaceae</taxon>
        <taxon>Methylobacterium</taxon>
    </lineage>
</organism>
<dbReference type="GO" id="GO:0009306">
    <property type="term" value="P:protein secretion"/>
    <property type="evidence" value="ECO:0007669"/>
    <property type="project" value="InterPro"/>
</dbReference>
<keyword evidence="6" id="KW-0812">Transmembrane</keyword>
<dbReference type="InterPro" id="IPR005628">
    <property type="entry name" value="GspK"/>
</dbReference>